<name>A0A3N4HZ10_ASCIM</name>
<dbReference type="Proteomes" id="UP000275078">
    <property type="component" value="Unassembled WGS sequence"/>
</dbReference>
<dbReference type="AlphaFoldDB" id="A0A3N4HZ10"/>
<evidence type="ECO:0000313" key="3">
    <source>
        <dbReference type="EMBL" id="RPA78919.1"/>
    </source>
</evidence>
<keyword evidence="1" id="KW-0175">Coiled coil</keyword>
<reference evidence="3 4" key="1">
    <citation type="journal article" date="2018" name="Nat. Ecol. Evol.">
        <title>Pezizomycetes genomes reveal the molecular basis of ectomycorrhizal truffle lifestyle.</title>
        <authorList>
            <person name="Murat C."/>
            <person name="Payen T."/>
            <person name="Noel B."/>
            <person name="Kuo A."/>
            <person name="Morin E."/>
            <person name="Chen J."/>
            <person name="Kohler A."/>
            <person name="Krizsan K."/>
            <person name="Balestrini R."/>
            <person name="Da Silva C."/>
            <person name="Montanini B."/>
            <person name="Hainaut M."/>
            <person name="Levati E."/>
            <person name="Barry K.W."/>
            <person name="Belfiori B."/>
            <person name="Cichocki N."/>
            <person name="Clum A."/>
            <person name="Dockter R.B."/>
            <person name="Fauchery L."/>
            <person name="Guy J."/>
            <person name="Iotti M."/>
            <person name="Le Tacon F."/>
            <person name="Lindquist E.A."/>
            <person name="Lipzen A."/>
            <person name="Malagnac F."/>
            <person name="Mello A."/>
            <person name="Molinier V."/>
            <person name="Miyauchi S."/>
            <person name="Poulain J."/>
            <person name="Riccioni C."/>
            <person name="Rubini A."/>
            <person name="Sitrit Y."/>
            <person name="Splivallo R."/>
            <person name="Traeger S."/>
            <person name="Wang M."/>
            <person name="Zifcakova L."/>
            <person name="Wipf D."/>
            <person name="Zambonelli A."/>
            <person name="Paolocci F."/>
            <person name="Nowrousian M."/>
            <person name="Ottonello S."/>
            <person name="Baldrian P."/>
            <person name="Spatafora J.W."/>
            <person name="Henrissat B."/>
            <person name="Nagy L.G."/>
            <person name="Aury J.M."/>
            <person name="Wincker P."/>
            <person name="Grigoriev I.V."/>
            <person name="Bonfante P."/>
            <person name="Martin F.M."/>
        </authorList>
    </citation>
    <scope>NUCLEOTIDE SEQUENCE [LARGE SCALE GENOMIC DNA]</scope>
    <source>
        <strain evidence="3 4">RN42</strain>
    </source>
</reference>
<accession>A0A3N4HZ10</accession>
<gene>
    <name evidence="3" type="ORF">BJ508DRAFT_416271</name>
</gene>
<feature type="region of interest" description="Disordered" evidence="2">
    <location>
        <begin position="45"/>
        <end position="64"/>
    </location>
</feature>
<organism evidence="3 4">
    <name type="scientific">Ascobolus immersus RN42</name>
    <dbReference type="NCBI Taxonomy" id="1160509"/>
    <lineage>
        <taxon>Eukaryota</taxon>
        <taxon>Fungi</taxon>
        <taxon>Dikarya</taxon>
        <taxon>Ascomycota</taxon>
        <taxon>Pezizomycotina</taxon>
        <taxon>Pezizomycetes</taxon>
        <taxon>Pezizales</taxon>
        <taxon>Ascobolaceae</taxon>
        <taxon>Ascobolus</taxon>
    </lineage>
</organism>
<feature type="coiled-coil region" evidence="1">
    <location>
        <begin position="185"/>
        <end position="212"/>
    </location>
</feature>
<dbReference type="EMBL" id="ML119705">
    <property type="protein sequence ID" value="RPA78919.1"/>
    <property type="molecule type" value="Genomic_DNA"/>
</dbReference>
<sequence>MSHRFELSHILLSNTPLTTEAIAVNPLAAKVPVTLDEATAITEKPKPTTIVKSEPKTSKNEPSLPAGRILGDLVDLTVDLVALPSEGNTRVRLTEDEKVILIRTCYEFGDYYIEGRSKDQFWLRVQAMMSKKLGKRIGNPRQQVTRMLNAFEAANAVEKTSSGKPILDTDLKQALWAWKAEWIDREAAEKSLTESEKQAKAKDRDLALAQQRSMLETLADKPNFEATKIALKTEPGESKRTKQEKTEALKAKRRRIRDREDLLENEYQEDGNQMAETLNSIANVTEMVLGALAGGAGEEKDKDRLDRMDKDLDAIKKMADENSRQMQMVIEMLKQQKEPQAPVWFY</sequence>
<evidence type="ECO:0000256" key="1">
    <source>
        <dbReference type="SAM" id="Coils"/>
    </source>
</evidence>
<evidence type="ECO:0000313" key="4">
    <source>
        <dbReference type="Proteomes" id="UP000275078"/>
    </source>
</evidence>
<evidence type="ECO:0000256" key="2">
    <source>
        <dbReference type="SAM" id="MobiDB-lite"/>
    </source>
</evidence>
<keyword evidence="4" id="KW-1185">Reference proteome</keyword>
<dbReference type="OrthoDB" id="5431011at2759"/>
<protein>
    <submittedName>
        <fullName evidence="3">Uncharacterized protein</fullName>
    </submittedName>
</protein>
<proteinExistence type="predicted"/>